<proteinExistence type="predicted"/>
<sequence length="67" mass="7780">MKMDEELDLLKNFLWYVSTAACLLLLSRHVGLSVVNEYYWWIASVFIAALLGQFLFWAAEKRKAPAK</sequence>
<organism evidence="2 3">
    <name type="scientific">Metabacillus indicus</name>
    <name type="common">Bacillus indicus</name>
    <dbReference type="NCBI Taxonomy" id="246786"/>
    <lineage>
        <taxon>Bacteria</taxon>
        <taxon>Bacillati</taxon>
        <taxon>Bacillota</taxon>
        <taxon>Bacilli</taxon>
        <taxon>Bacillales</taxon>
        <taxon>Bacillaceae</taxon>
        <taxon>Metabacillus</taxon>
    </lineage>
</organism>
<comment type="caution">
    <text evidence="2">The sequence shown here is derived from an EMBL/GenBank/DDBJ whole genome shotgun (WGS) entry which is preliminary data.</text>
</comment>
<name>A0A084GIN4_METID</name>
<dbReference type="STRING" id="246786.GS18_0220335"/>
<evidence type="ECO:0000256" key="1">
    <source>
        <dbReference type="SAM" id="Phobius"/>
    </source>
</evidence>
<accession>A0A084GIN4</accession>
<dbReference type="Proteomes" id="UP000028549">
    <property type="component" value="Unassembled WGS sequence"/>
</dbReference>
<dbReference type="AlphaFoldDB" id="A0A084GIN4"/>
<keyword evidence="1" id="KW-0472">Membrane</keyword>
<keyword evidence="3" id="KW-1185">Reference proteome</keyword>
<keyword evidence="1" id="KW-0812">Transmembrane</keyword>
<keyword evidence="1" id="KW-1133">Transmembrane helix</keyword>
<evidence type="ECO:0000313" key="3">
    <source>
        <dbReference type="Proteomes" id="UP000028549"/>
    </source>
</evidence>
<dbReference type="PROSITE" id="PS51257">
    <property type="entry name" value="PROKAR_LIPOPROTEIN"/>
    <property type="match status" value="1"/>
</dbReference>
<protein>
    <submittedName>
        <fullName evidence="2">Uncharacterized protein</fullName>
    </submittedName>
</protein>
<feature type="transmembrane region" description="Helical" evidence="1">
    <location>
        <begin position="12"/>
        <end position="32"/>
    </location>
</feature>
<reference evidence="2 3" key="1">
    <citation type="journal article" date="2005" name="Int. J. Syst. Evol. Microbiol.">
        <title>Bacillus cibi sp. nov., isolated from jeotgal, a traditional Korean fermented seafood.</title>
        <authorList>
            <person name="Yoon J.H."/>
            <person name="Lee C.H."/>
            <person name="Oh T.K."/>
        </authorList>
    </citation>
    <scope>NUCLEOTIDE SEQUENCE [LARGE SCALE GENOMIC DNA]</scope>
    <source>
        <strain evidence="2 3">DSM 16189</strain>
    </source>
</reference>
<gene>
    <name evidence="2" type="ORF">GS18_0220335</name>
</gene>
<feature type="transmembrane region" description="Helical" evidence="1">
    <location>
        <begin position="38"/>
        <end position="59"/>
    </location>
</feature>
<dbReference type="EMBL" id="JNVC02000024">
    <property type="protein sequence ID" value="KEZ47196.1"/>
    <property type="molecule type" value="Genomic_DNA"/>
</dbReference>
<evidence type="ECO:0000313" key="2">
    <source>
        <dbReference type="EMBL" id="KEZ47196.1"/>
    </source>
</evidence>